<gene>
    <name evidence="6" type="ORF">C7460_10725</name>
</gene>
<dbReference type="RefSeq" id="WP_115867917.1">
    <property type="nucleotide sequence ID" value="NZ_QREG01000007.1"/>
</dbReference>
<comment type="caution">
    <text evidence="6">The sequence shown here is derived from an EMBL/GenBank/DDBJ whole genome shotgun (WGS) entry which is preliminary data.</text>
</comment>
<dbReference type="Proteomes" id="UP000256779">
    <property type="component" value="Unassembled WGS sequence"/>
</dbReference>
<comment type="cofactor">
    <cofactor evidence="1">
        <name>Zn(2+)</name>
        <dbReference type="ChEBI" id="CHEBI:29105"/>
    </cofactor>
</comment>
<dbReference type="PANTHER" id="PTHR46233">
    <property type="entry name" value="HYDROXYACYLGLUTATHIONE HYDROLASE GLOC"/>
    <property type="match status" value="1"/>
</dbReference>
<sequence>MEIKTLVFNPFYENTYILFDETKEAVIVDPGCYEDYERKELIAQIEQNDLNVKLIVNTHCHIDHVLGNYYMKEHFGCPLWIPEGEAEIFRAVTVYAPQWGITQYTEAQPDKLMKEGEPIRFGNTVLNTICVPGHSPGHFVFHLPEEQTLIGGDVLFKESIGRTDLPGGDHDQLLQNIKSKVYTLPDDTTVYPGHGPHTTVGHEKLHNPFVKG</sequence>
<dbReference type="PANTHER" id="PTHR46233:SF3">
    <property type="entry name" value="HYDROXYACYLGLUTATHIONE HYDROLASE GLOC"/>
    <property type="match status" value="1"/>
</dbReference>
<accession>A0A3D9L3C6</accession>
<keyword evidence="4" id="KW-0862">Zinc</keyword>
<dbReference type="GO" id="GO:0016787">
    <property type="term" value="F:hydrolase activity"/>
    <property type="evidence" value="ECO:0007669"/>
    <property type="project" value="UniProtKB-KW"/>
</dbReference>
<evidence type="ECO:0000256" key="4">
    <source>
        <dbReference type="ARBA" id="ARBA00022833"/>
    </source>
</evidence>
<dbReference type="OrthoDB" id="9802248at2"/>
<dbReference type="InterPro" id="IPR051453">
    <property type="entry name" value="MBL_Glyoxalase_II"/>
</dbReference>
<keyword evidence="7" id="KW-1185">Reference proteome</keyword>
<proteinExistence type="predicted"/>
<evidence type="ECO:0000259" key="5">
    <source>
        <dbReference type="SMART" id="SM00849"/>
    </source>
</evidence>
<dbReference type="CDD" id="cd06262">
    <property type="entry name" value="metallo-hydrolase-like_MBL-fold"/>
    <property type="match status" value="1"/>
</dbReference>
<dbReference type="Pfam" id="PF00753">
    <property type="entry name" value="Lactamase_B"/>
    <property type="match status" value="1"/>
</dbReference>
<dbReference type="InterPro" id="IPR036866">
    <property type="entry name" value="RibonucZ/Hydroxyglut_hydro"/>
</dbReference>
<dbReference type="GO" id="GO:0046872">
    <property type="term" value="F:metal ion binding"/>
    <property type="evidence" value="ECO:0007669"/>
    <property type="project" value="UniProtKB-KW"/>
</dbReference>
<evidence type="ECO:0000256" key="1">
    <source>
        <dbReference type="ARBA" id="ARBA00001947"/>
    </source>
</evidence>
<dbReference type="Gene3D" id="3.60.15.10">
    <property type="entry name" value="Ribonuclease Z/Hydroxyacylglutathione hydrolase-like"/>
    <property type="match status" value="1"/>
</dbReference>
<keyword evidence="2" id="KW-0479">Metal-binding</keyword>
<evidence type="ECO:0000313" key="7">
    <source>
        <dbReference type="Proteomes" id="UP000256779"/>
    </source>
</evidence>
<organism evidence="6 7">
    <name type="scientific">Marinoscillum furvescens DSM 4134</name>
    <dbReference type="NCBI Taxonomy" id="1122208"/>
    <lineage>
        <taxon>Bacteria</taxon>
        <taxon>Pseudomonadati</taxon>
        <taxon>Bacteroidota</taxon>
        <taxon>Cytophagia</taxon>
        <taxon>Cytophagales</taxon>
        <taxon>Reichenbachiellaceae</taxon>
        <taxon>Marinoscillum</taxon>
    </lineage>
</organism>
<evidence type="ECO:0000256" key="2">
    <source>
        <dbReference type="ARBA" id="ARBA00022723"/>
    </source>
</evidence>
<evidence type="ECO:0000256" key="3">
    <source>
        <dbReference type="ARBA" id="ARBA00022801"/>
    </source>
</evidence>
<dbReference type="SMART" id="SM00849">
    <property type="entry name" value="Lactamase_B"/>
    <property type="match status" value="1"/>
</dbReference>
<name>A0A3D9L3C6_MARFU</name>
<evidence type="ECO:0000313" key="6">
    <source>
        <dbReference type="EMBL" id="RED99743.1"/>
    </source>
</evidence>
<dbReference type="EMBL" id="QREG01000007">
    <property type="protein sequence ID" value="RED99743.1"/>
    <property type="molecule type" value="Genomic_DNA"/>
</dbReference>
<reference evidence="6 7" key="1">
    <citation type="submission" date="2018-07" db="EMBL/GenBank/DDBJ databases">
        <title>Genomic Encyclopedia of Type Strains, Phase IV (KMG-IV): sequencing the most valuable type-strain genomes for metagenomic binning, comparative biology and taxonomic classification.</title>
        <authorList>
            <person name="Goeker M."/>
        </authorList>
    </citation>
    <scope>NUCLEOTIDE SEQUENCE [LARGE SCALE GENOMIC DNA]</scope>
    <source>
        <strain evidence="6 7">DSM 4134</strain>
    </source>
</reference>
<dbReference type="SUPFAM" id="SSF56281">
    <property type="entry name" value="Metallo-hydrolase/oxidoreductase"/>
    <property type="match status" value="1"/>
</dbReference>
<protein>
    <submittedName>
        <fullName evidence="6">Glyoxylase-like metal-dependent hydrolase (Beta-lactamase superfamily II)</fullName>
    </submittedName>
</protein>
<keyword evidence="3 6" id="KW-0378">Hydrolase</keyword>
<dbReference type="AlphaFoldDB" id="A0A3D9L3C6"/>
<dbReference type="InterPro" id="IPR001279">
    <property type="entry name" value="Metallo-B-lactamas"/>
</dbReference>
<feature type="domain" description="Metallo-beta-lactamase" evidence="5">
    <location>
        <begin position="12"/>
        <end position="194"/>
    </location>
</feature>